<reference evidence="2" key="1">
    <citation type="submission" date="2024-06" db="EMBL/GenBank/DDBJ databases">
        <authorList>
            <person name="Ryan C."/>
        </authorList>
    </citation>
    <scope>NUCLEOTIDE SEQUENCE [LARGE SCALE GENOMIC DNA]</scope>
</reference>
<dbReference type="Pfam" id="PF08224">
    <property type="entry name" value="DUF1719"/>
    <property type="match status" value="1"/>
</dbReference>
<dbReference type="PANTHER" id="PTHR33377:SF31">
    <property type="entry name" value="RX N-TERMINAL DOMAIN-CONTAINING PROTEIN"/>
    <property type="match status" value="1"/>
</dbReference>
<dbReference type="Proteomes" id="UP001497457">
    <property type="component" value="Chromosome 32b"/>
</dbReference>
<dbReference type="EMBL" id="OZ075142">
    <property type="protein sequence ID" value="CAL5034570.1"/>
    <property type="molecule type" value="Genomic_DNA"/>
</dbReference>
<gene>
    <name evidence="1" type="ORF">URODEC1_LOCUS83153</name>
</gene>
<reference evidence="1 2" key="2">
    <citation type="submission" date="2024-10" db="EMBL/GenBank/DDBJ databases">
        <authorList>
            <person name="Ryan C."/>
        </authorList>
    </citation>
    <scope>NUCLEOTIDE SEQUENCE [LARGE SCALE GENOMIC DNA]</scope>
</reference>
<accession>A0ABC9DAE7</accession>
<sequence>MLNLMAELVSTAIVQGTVSQILSGLVQKYQEKHNNSNEKRNLERIETAHIKLEVALETSDKWQINDASLLRWRRKLKRVAQECDDTLHKCKQRILEVEQIQREVKNSSLSNRIVHATKSFVFSVINPNNNELSTSIARRFEWYADGASEYLRFIELGCTPCHEMPFPSLVRNLFAGKELHHKIVRGSECPLFQFWLAPISNPVHGTDVSMIFIQYDGTPQGNICFNLVVQLSESIDIVGIAVKYLQLFAPHFKCRFENIRNELTQLLTQDFSWGPTFHSYHKEHWDKIHSLFSQFFRPNPFCCKEHGVHEVRHFKNLDMAGLPSGLLEPEQHFLPTDITLEQLEEIMLPKAIDYFCQNDEAMVYKMIWKSVHGFALIHVEKPCMSTRRSIMRRRSTSGGARKRNLLQGDDEELIRIRIRLCHWLDLWFKHVPVRLQRSVMNWMQKEKKILLEAPQLHLKF</sequence>
<dbReference type="SMART" id="SM01157">
    <property type="entry name" value="DUF1719"/>
    <property type="match status" value="1"/>
</dbReference>
<protein>
    <recommendedName>
        <fullName evidence="3">Rx N-terminal domain-containing protein</fullName>
    </recommendedName>
</protein>
<dbReference type="AlphaFoldDB" id="A0ABC9DAE7"/>
<evidence type="ECO:0000313" key="1">
    <source>
        <dbReference type="EMBL" id="CAL5034570.1"/>
    </source>
</evidence>
<keyword evidence="2" id="KW-1185">Reference proteome</keyword>
<dbReference type="PANTHER" id="PTHR33377">
    <property type="entry name" value="OS10G0134700 PROTEIN-RELATED"/>
    <property type="match status" value="1"/>
</dbReference>
<dbReference type="InterPro" id="IPR013181">
    <property type="entry name" value="DUF1719"/>
</dbReference>
<evidence type="ECO:0000313" key="2">
    <source>
        <dbReference type="Proteomes" id="UP001497457"/>
    </source>
</evidence>
<organism evidence="1 2">
    <name type="scientific">Urochloa decumbens</name>
    <dbReference type="NCBI Taxonomy" id="240449"/>
    <lineage>
        <taxon>Eukaryota</taxon>
        <taxon>Viridiplantae</taxon>
        <taxon>Streptophyta</taxon>
        <taxon>Embryophyta</taxon>
        <taxon>Tracheophyta</taxon>
        <taxon>Spermatophyta</taxon>
        <taxon>Magnoliopsida</taxon>
        <taxon>Liliopsida</taxon>
        <taxon>Poales</taxon>
        <taxon>Poaceae</taxon>
        <taxon>PACMAD clade</taxon>
        <taxon>Panicoideae</taxon>
        <taxon>Panicodae</taxon>
        <taxon>Paniceae</taxon>
        <taxon>Melinidinae</taxon>
        <taxon>Urochloa</taxon>
    </lineage>
</organism>
<proteinExistence type="predicted"/>
<evidence type="ECO:0008006" key="3">
    <source>
        <dbReference type="Google" id="ProtNLM"/>
    </source>
</evidence>
<name>A0ABC9DAE7_9POAL</name>